<keyword evidence="3" id="KW-1185">Reference proteome</keyword>
<organism evidence="2 3">
    <name type="scientific">Microvirga arsenatis</name>
    <dbReference type="NCBI Taxonomy" id="2692265"/>
    <lineage>
        <taxon>Bacteria</taxon>
        <taxon>Pseudomonadati</taxon>
        <taxon>Pseudomonadota</taxon>
        <taxon>Alphaproteobacteria</taxon>
        <taxon>Hyphomicrobiales</taxon>
        <taxon>Methylobacteriaceae</taxon>
        <taxon>Microvirga</taxon>
    </lineage>
</organism>
<reference evidence="2 3" key="1">
    <citation type="submission" date="2020-01" db="EMBL/GenBank/DDBJ databases">
        <title>Microvirga sp. nov., an arsenate reduction bacterium isolated from Tibet hotspring sediments.</title>
        <authorList>
            <person name="Yuan C.-G."/>
        </authorList>
    </citation>
    <scope>NUCLEOTIDE SEQUENCE [LARGE SCALE GENOMIC DNA]</scope>
    <source>
        <strain evidence="2 3">SYSU G3D203</strain>
    </source>
</reference>
<evidence type="ECO:0000313" key="2">
    <source>
        <dbReference type="EMBL" id="NBJ23728.1"/>
    </source>
</evidence>
<evidence type="ECO:0000259" key="1">
    <source>
        <dbReference type="Pfam" id="PF06527"/>
    </source>
</evidence>
<sequence length="647" mass="68356">MPAHHTHTAGCLVVRTAPDPEEGLHQFVSRLAALNGYHDPRWLIRGAGLSRVFLTTPCDLTRMVAMLDGAVDADTLAATAYWPLPGAPDRVRFGDVPSGVSPRGLTLARGKVCPACHADGRPARRTWDLFGIAVCLRHGCLLRDGCTACGSAFPLLGPGLPAGRTRCLWCGGPVLAEPVPAPPPALALAAWLDALARGANPPGRAVPLRELDAAVHLVRFFGARDMEAGGRGWRSGYIAKPRMDDMLTVTERAATVLLDWPGGFIDYLERHRRAPDARVGLAAEFGSLLVRLRSALDQPRFEAVLELARRHVARSIPGPTLKPWSFFSVPPDHHGPAGASTVSGVAAARALGVSVAAVARIIAAGELKGESRRMGRRQAHLVDAASLTALTAQRSGSLSAAQAASELGLTSYQVERLRAAGLLHGRRGRGTPAHEYRFAPADLAAFVDQLHQAAQADRAAPPRTHAVSLSEVAGMRAFSLVEVVRRIISGILPVFAAPDGLSGSRGRLGRLMVSRSDLLGQRADPAGGVSLDVRRAAKGLGVSVRMIPVLVRAGCLSAGTRNADTLARRSVSASSVARFRRGFVMARALAAQHRTSTRMVVKGLAAAGVSPVVASDPRKGISAVWRRDDVDAVDLGRVLRRIGGDAS</sequence>
<dbReference type="EMBL" id="JAAAXJ010000002">
    <property type="protein sequence ID" value="NBJ23728.1"/>
    <property type="molecule type" value="Genomic_DNA"/>
</dbReference>
<evidence type="ECO:0000313" key="3">
    <source>
        <dbReference type="Proteomes" id="UP000818323"/>
    </source>
</evidence>
<accession>A0ABW9YUM4</accession>
<gene>
    <name evidence="2" type="ORF">GR303_05090</name>
</gene>
<dbReference type="InterPro" id="IPR009492">
    <property type="entry name" value="TniQ"/>
</dbReference>
<dbReference type="Pfam" id="PF06527">
    <property type="entry name" value="TniQ"/>
    <property type="match status" value="1"/>
</dbReference>
<comment type="caution">
    <text evidence="2">The sequence shown here is derived from an EMBL/GenBank/DDBJ whole genome shotgun (WGS) entry which is preliminary data.</text>
</comment>
<protein>
    <recommendedName>
        <fullName evidence="1">TniQ domain-containing protein</fullName>
    </recommendedName>
</protein>
<dbReference type="Proteomes" id="UP000818323">
    <property type="component" value="Unassembled WGS sequence"/>
</dbReference>
<name>A0ABW9YUM4_9HYPH</name>
<proteinExistence type="predicted"/>
<dbReference type="RefSeq" id="WP_161721091.1">
    <property type="nucleotide sequence ID" value="NZ_JAAAXI010000001.1"/>
</dbReference>
<feature type="domain" description="TniQ" evidence="1">
    <location>
        <begin position="15"/>
        <end position="142"/>
    </location>
</feature>